<dbReference type="NCBIfam" id="TIGR00539">
    <property type="entry name" value="hemN_rel"/>
    <property type="match status" value="1"/>
</dbReference>
<dbReference type="SUPFAM" id="SSF102114">
    <property type="entry name" value="Radical SAM enzymes"/>
    <property type="match status" value="1"/>
</dbReference>
<comment type="cofactor">
    <cofactor evidence="1">
        <name>[4Fe-4S] cluster</name>
        <dbReference type="ChEBI" id="CHEBI:49883"/>
    </cofactor>
</comment>
<reference evidence="12 13" key="1">
    <citation type="submission" date="2018-06" db="EMBL/GenBank/DDBJ databases">
        <authorList>
            <consortium name="Pathogen Informatics"/>
            <person name="Doyle S."/>
        </authorList>
    </citation>
    <scope>NUCLEOTIDE SEQUENCE [LARGE SCALE GENOMIC DNA]</scope>
    <source>
        <strain evidence="12 13">NCTC10717</strain>
    </source>
</reference>
<dbReference type="SFLD" id="SFLDG01065">
    <property type="entry name" value="anaerobic_coproporphyrinogen-I"/>
    <property type="match status" value="1"/>
</dbReference>
<dbReference type="PROSITE" id="PS51918">
    <property type="entry name" value="RADICAL_SAM"/>
    <property type="match status" value="1"/>
</dbReference>
<dbReference type="SMART" id="SM00729">
    <property type="entry name" value="Elp3"/>
    <property type="match status" value="1"/>
</dbReference>
<comment type="similarity">
    <text evidence="2">Belongs to the anaerobic coproporphyrinogen-III oxidase family. HemW subfamily.</text>
</comment>
<accession>A0A380N294</accession>
<name>A0A380N294_9GAMM</name>
<keyword evidence="10" id="KW-0963">Cytoplasm</keyword>
<dbReference type="InterPro" id="IPR007197">
    <property type="entry name" value="rSAM"/>
</dbReference>
<keyword evidence="13" id="KW-1185">Reference proteome</keyword>
<keyword evidence="5 10" id="KW-0949">S-adenosyl-L-methionine</keyword>
<dbReference type="GO" id="GO:0051539">
    <property type="term" value="F:4 iron, 4 sulfur cluster binding"/>
    <property type="evidence" value="ECO:0007669"/>
    <property type="project" value="UniProtKB-UniRule"/>
</dbReference>
<evidence type="ECO:0000256" key="4">
    <source>
        <dbReference type="ARBA" id="ARBA00022617"/>
    </source>
</evidence>
<dbReference type="InterPro" id="IPR004559">
    <property type="entry name" value="HemW-like"/>
</dbReference>
<keyword evidence="9 10" id="KW-0143">Chaperone</keyword>
<keyword evidence="6 10" id="KW-0479">Metal-binding</keyword>
<evidence type="ECO:0000256" key="8">
    <source>
        <dbReference type="ARBA" id="ARBA00023014"/>
    </source>
</evidence>
<dbReference type="GO" id="GO:0004109">
    <property type="term" value="F:coproporphyrinogen oxidase activity"/>
    <property type="evidence" value="ECO:0007669"/>
    <property type="project" value="InterPro"/>
</dbReference>
<dbReference type="AlphaFoldDB" id="A0A380N294"/>
<dbReference type="InterPro" id="IPR034505">
    <property type="entry name" value="Coproporphyrinogen-III_oxidase"/>
</dbReference>
<dbReference type="InterPro" id="IPR010723">
    <property type="entry name" value="HemN_C"/>
</dbReference>
<dbReference type="InterPro" id="IPR013785">
    <property type="entry name" value="Aldolase_TIM"/>
</dbReference>
<evidence type="ECO:0000313" key="13">
    <source>
        <dbReference type="Proteomes" id="UP000254575"/>
    </source>
</evidence>
<dbReference type="Proteomes" id="UP000254575">
    <property type="component" value="Unassembled WGS sequence"/>
</dbReference>
<dbReference type="Pfam" id="PF04055">
    <property type="entry name" value="Radical_SAM"/>
    <property type="match status" value="1"/>
</dbReference>
<dbReference type="SFLD" id="SFLDF00562">
    <property type="entry name" value="HemN-like__clustered_with_heat"/>
    <property type="match status" value="1"/>
</dbReference>
<dbReference type="GO" id="GO:0046872">
    <property type="term" value="F:metal ion binding"/>
    <property type="evidence" value="ECO:0007669"/>
    <property type="project" value="UniProtKB-UniRule"/>
</dbReference>
<dbReference type="SFLD" id="SFLDF00288">
    <property type="entry name" value="HemN-like__clustered_with_nucl"/>
    <property type="match status" value="1"/>
</dbReference>
<evidence type="ECO:0000256" key="1">
    <source>
        <dbReference type="ARBA" id="ARBA00001966"/>
    </source>
</evidence>
<evidence type="ECO:0000256" key="7">
    <source>
        <dbReference type="ARBA" id="ARBA00023004"/>
    </source>
</evidence>
<evidence type="ECO:0000256" key="5">
    <source>
        <dbReference type="ARBA" id="ARBA00022691"/>
    </source>
</evidence>
<evidence type="ECO:0000256" key="3">
    <source>
        <dbReference type="ARBA" id="ARBA00017228"/>
    </source>
</evidence>
<dbReference type="SFLD" id="SFLDS00029">
    <property type="entry name" value="Radical_SAM"/>
    <property type="match status" value="1"/>
</dbReference>
<protein>
    <recommendedName>
        <fullName evidence="3 10">Heme chaperone HemW</fullName>
    </recommendedName>
</protein>
<keyword evidence="10" id="KW-0004">4Fe-4S</keyword>
<dbReference type="OrthoDB" id="9808022at2"/>
<evidence type="ECO:0000259" key="11">
    <source>
        <dbReference type="PROSITE" id="PS51918"/>
    </source>
</evidence>
<sequence>MQPSTIPLALYIHIPWCVQKCPYCDFNSHSLKQRIDEDAYISHLLADFDIDYALNPRPIHSIFIGGGTPSLFSGASIARLLGELRQRADFADNIEITLEANPGTFEQAKFNAYRQAGVNRLSLGIQSFSPQQLRNLGRIHNDEEAHKAIIAAQQAGFERINTDLMFGLPHQSPEQALQDLKNAAAYGCEHLSWYQLTLEPNTAFYHHPPPLPDEDQRQDIFEQGAAFLRSQGFMQYETSAWTRGAKSAHNLNYWQFGDYLGIGAGAHGKISLADGNILRRSKFRAPNRYQAAHSQGANPYQDQEQIVAREEQGFEFMMNALRLKDGVARAYLPQRTALQHSDLAPVLETLIAKKLIADDPQTYRCTAQGYAFLNDVLTAFL</sequence>
<dbReference type="Pfam" id="PF06969">
    <property type="entry name" value="HemN_C"/>
    <property type="match status" value="1"/>
</dbReference>
<comment type="subcellular location">
    <subcellularLocation>
        <location evidence="10">Cytoplasm</location>
    </subcellularLocation>
</comment>
<dbReference type="PANTHER" id="PTHR13932:SF5">
    <property type="entry name" value="RADICAL S-ADENOSYL METHIONINE DOMAIN-CONTAINING PROTEIN 1, MITOCHONDRIAL"/>
    <property type="match status" value="1"/>
</dbReference>
<dbReference type="CDD" id="cd01335">
    <property type="entry name" value="Radical_SAM"/>
    <property type="match status" value="1"/>
</dbReference>
<dbReference type="GO" id="GO:0005737">
    <property type="term" value="C:cytoplasm"/>
    <property type="evidence" value="ECO:0007669"/>
    <property type="project" value="UniProtKB-SubCell"/>
</dbReference>
<gene>
    <name evidence="12" type="primary">hemN_3</name>
    <name evidence="12" type="ORF">NCTC10717_01995</name>
</gene>
<dbReference type="GO" id="GO:0006779">
    <property type="term" value="P:porphyrin-containing compound biosynthetic process"/>
    <property type="evidence" value="ECO:0007669"/>
    <property type="project" value="InterPro"/>
</dbReference>
<dbReference type="PANTHER" id="PTHR13932">
    <property type="entry name" value="COPROPORPHYRINIGEN III OXIDASE"/>
    <property type="match status" value="1"/>
</dbReference>
<evidence type="ECO:0000256" key="10">
    <source>
        <dbReference type="RuleBase" id="RU364116"/>
    </source>
</evidence>
<comment type="function">
    <text evidence="10">Probably acts as a heme chaperone, transferring heme to an unknown acceptor. Binds one molecule of heme per monomer, possibly covalently. Binds 1 [4Fe-4S] cluster. The cluster is coordinated with 3 cysteines and an exchangeable S-adenosyl-L-methionine.</text>
</comment>
<keyword evidence="7 10" id="KW-0408">Iron</keyword>
<dbReference type="InterPro" id="IPR058240">
    <property type="entry name" value="rSAM_sf"/>
</dbReference>
<dbReference type="InterPro" id="IPR006638">
    <property type="entry name" value="Elp3/MiaA/NifB-like_rSAM"/>
</dbReference>
<evidence type="ECO:0000313" key="12">
    <source>
        <dbReference type="EMBL" id="SUO98253.1"/>
    </source>
</evidence>
<keyword evidence="8 10" id="KW-0411">Iron-sulfur</keyword>
<keyword evidence="12" id="KW-0560">Oxidoreductase</keyword>
<proteinExistence type="inferred from homology"/>
<dbReference type="Gene3D" id="3.20.20.70">
    <property type="entry name" value="Aldolase class I"/>
    <property type="match status" value="1"/>
</dbReference>
<dbReference type="EMBL" id="UHIA01000004">
    <property type="protein sequence ID" value="SUO98253.1"/>
    <property type="molecule type" value="Genomic_DNA"/>
</dbReference>
<evidence type="ECO:0000256" key="9">
    <source>
        <dbReference type="ARBA" id="ARBA00023186"/>
    </source>
</evidence>
<evidence type="ECO:0000256" key="2">
    <source>
        <dbReference type="ARBA" id="ARBA00006100"/>
    </source>
</evidence>
<dbReference type="RefSeq" id="WP_115219103.1">
    <property type="nucleotide sequence ID" value="NZ_UHIA01000004.1"/>
</dbReference>
<organism evidence="12 13">
    <name type="scientific">Suttonella indologenes</name>
    <dbReference type="NCBI Taxonomy" id="13276"/>
    <lineage>
        <taxon>Bacteria</taxon>
        <taxon>Pseudomonadati</taxon>
        <taxon>Pseudomonadota</taxon>
        <taxon>Gammaproteobacteria</taxon>
        <taxon>Cardiobacteriales</taxon>
        <taxon>Cardiobacteriaceae</taxon>
        <taxon>Suttonella</taxon>
    </lineage>
</organism>
<keyword evidence="4 10" id="KW-0349">Heme</keyword>
<evidence type="ECO:0000256" key="6">
    <source>
        <dbReference type="ARBA" id="ARBA00022723"/>
    </source>
</evidence>
<feature type="domain" description="Radical SAM core" evidence="11">
    <location>
        <begin position="2"/>
        <end position="234"/>
    </location>
</feature>